<feature type="transmembrane region" description="Helical" evidence="1">
    <location>
        <begin position="41"/>
        <end position="58"/>
    </location>
</feature>
<accession>A0A1Y2EH85</accession>
<evidence type="ECO:0000256" key="1">
    <source>
        <dbReference type="SAM" id="Phobius"/>
    </source>
</evidence>
<comment type="caution">
    <text evidence="2">The sequence shown here is derived from an EMBL/GenBank/DDBJ whole genome shotgun (WGS) entry which is preliminary data.</text>
</comment>
<organism evidence="2 3">
    <name type="scientific">Pseudomassariella vexata</name>
    <dbReference type="NCBI Taxonomy" id="1141098"/>
    <lineage>
        <taxon>Eukaryota</taxon>
        <taxon>Fungi</taxon>
        <taxon>Dikarya</taxon>
        <taxon>Ascomycota</taxon>
        <taxon>Pezizomycotina</taxon>
        <taxon>Sordariomycetes</taxon>
        <taxon>Xylariomycetidae</taxon>
        <taxon>Amphisphaeriales</taxon>
        <taxon>Pseudomassariaceae</taxon>
        <taxon>Pseudomassariella</taxon>
    </lineage>
</organism>
<dbReference type="OrthoDB" id="4269184at2759"/>
<gene>
    <name evidence="2" type="ORF">BCR38DRAFT_479463</name>
</gene>
<evidence type="ECO:0000313" key="3">
    <source>
        <dbReference type="Proteomes" id="UP000193689"/>
    </source>
</evidence>
<proteinExistence type="predicted"/>
<dbReference type="Proteomes" id="UP000193689">
    <property type="component" value="Unassembled WGS sequence"/>
</dbReference>
<dbReference type="AlphaFoldDB" id="A0A1Y2EH85"/>
<name>A0A1Y2EH85_9PEZI</name>
<dbReference type="EMBL" id="MCFJ01000001">
    <property type="protein sequence ID" value="ORY70930.1"/>
    <property type="molecule type" value="Genomic_DNA"/>
</dbReference>
<keyword evidence="1" id="KW-1133">Transmembrane helix</keyword>
<reference evidence="2 3" key="1">
    <citation type="submission" date="2016-07" db="EMBL/GenBank/DDBJ databases">
        <title>Pervasive Adenine N6-methylation of Active Genes in Fungi.</title>
        <authorList>
            <consortium name="DOE Joint Genome Institute"/>
            <person name="Mondo S.J."/>
            <person name="Dannebaum R.O."/>
            <person name="Kuo R.C."/>
            <person name="Labutti K."/>
            <person name="Haridas S."/>
            <person name="Kuo A."/>
            <person name="Salamov A."/>
            <person name="Ahrendt S.R."/>
            <person name="Lipzen A."/>
            <person name="Sullivan W."/>
            <person name="Andreopoulos W.B."/>
            <person name="Clum A."/>
            <person name="Lindquist E."/>
            <person name="Daum C."/>
            <person name="Ramamoorthy G.K."/>
            <person name="Gryganskyi A."/>
            <person name="Culley D."/>
            <person name="Magnuson J.K."/>
            <person name="James T.Y."/>
            <person name="O'Malley M.A."/>
            <person name="Stajich J.E."/>
            <person name="Spatafora J.W."/>
            <person name="Visel A."/>
            <person name="Grigoriev I.V."/>
        </authorList>
    </citation>
    <scope>NUCLEOTIDE SEQUENCE [LARGE SCALE GENOMIC DNA]</scope>
    <source>
        <strain evidence="2 3">CBS 129021</strain>
    </source>
</reference>
<dbReference type="RefSeq" id="XP_040720522.1">
    <property type="nucleotide sequence ID" value="XM_040863157.1"/>
</dbReference>
<keyword evidence="1" id="KW-0472">Membrane</keyword>
<sequence>MAPQTMYNRPYPQWTALAVIIPFTALLIAVAATQGVKSPATWIVLFVEVLIMAVFIIIDPGITIASRREHLPDGSVVTIRRPIVGFKKYERRVGVLGGYDVRDDGSRYEEAYIRL</sequence>
<keyword evidence="3" id="KW-1185">Reference proteome</keyword>
<protein>
    <submittedName>
        <fullName evidence="2">Uncharacterized protein</fullName>
    </submittedName>
</protein>
<dbReference type="GeneID" id="63779369"/>
<dbReference type="InParanoid" id="A0A1Y2EH85"/>
<evidence type="ECO:0000313" key="2">
    <source>
        <dbReference type="EMBL" id="ORY70930.1"/>
    </source>
</evidence>
<keyword evidence="1" id="KW-0812">Transmembrane</keyword>